<keyword evidence="2" id="KW-1185">Reference proteome</keyword>
<dbReference type="AlphaFoldDB" id="A0A1N7DPP8"/>
<reference evidence="2" key="1">
    <citation type="submission" date="2017-01" db="EMBL/GenBank/DDBJ databases">
        <authorList>
            <person name="Varghese N."/>
            <person name="Submissions S."/>
        </authorList>
    </citation>
    <scope>NUCLEOTIDE SEQUENCE [LARGE SCALE GENOMIC DNA]</scope>
    <source>
        <strain evidence="2">DSM 21768</strain>
    </source>
</reference>
<gene>
    <name evidence="1" type="ORF">SAMN02745664_10213</name>
</gene>
<sequence>MNTQLIESLMKLSTTVAMSLLVVYGCAWAADKQAELDYAECLSWQKDGYQINCTRG</sequence>
<name>A0A1N7DPP8_9GAMM</name>
<dbReference type="EMBL" id="FTNU01000002">
    <property type="protein sequence ID" value="SIR77741.1"/>
    <property type="molecule type" value="Genomic_DNA"/>
</dbReference>
<dbReference type="RefSeq" id="WP_158078438.1">
    <property type="nucleotide sequence ID" value="NZ_FTNU01000002.1"/>
</dbReference>
<organism evidence="1 2">
    <name type="scientific">Moraxella cuniculi DSM 21768</name>
    <dbReference type="NCBI Taxonomy" id="1122245"/>
    <lineage>
        <taxon>Bacteria</taxon>
        <taxon>Pseudomonadati</taxon>
        <taxon>Pseudomonadota</taxon>
        <taxon>Gammaproteobacteria</taxon>
        <taxon>Moraxellales</taxon>
        <taxon>Moraxellaceae</taxon>
        <taxon>Moraxella</taxon>
    </lineage>
</organism>
<protein>
    <submittedName>
        <fullName evidence="1">Uncharacterized protein</fullName>
    </submittedName>
</protein>
<proteinExistence type="predicted"/>
<accession>A0A1N7DPP8</accession>
<evidence type="ECO:0000313" key="1">
    <source>
        <dbReference type="EMBL" id="SIR77741.1"/>
    </source>
</evidence>
<dbReference type="Proteomes" id="UP000187495">
    <property type="component" value="Unassembled WGS sequence"/>
</dbReference>
<evidence type="ECO:0000313" key="2">
    <source>
        <dbReference type="Proteomes" id="UP000187495"/>
    </source>
</evidence>